<dbReference type="KEGG" id="phr:C6569_08410"/>
<dbReference type="SUPFAM" id="SSF56281">
    <property type="entry name" value="Metallo-hydrolase/oxidoreductase"/>
    <property type="match status" value="1"/>
</dbReference>
<dbReference type="PANTHER" id="PTHR42978">
    <property type="entry name" value="QUORUM-QUENCHING LACTONASE YTNP-RELATED-RELATED"/>
    <property type="match status" value="1"/>
</dbReference>
<dbReference type="InterPro" id="IPR001279">
    <property type="entry name" value="Metallo-B-lactamas"/>
</dbReference>
<feature type="signal peptide" evidence="5">
    <location>
        <begin position="1"/>
        <end position="23"/>
    </location>
</feature>
<accession>A0A2S0NA77</accession>
<feature type="domain" description="Metallo-beta-lactamase" evidence="6">
    <location>
        <begin position="76"/>
        <end position="280"/>
    </location>
</feature>
<evidence type="ECO:0000256" key="1">
    <source>
        <dbReference type="ARBA" id="ARBA00007749"/>
    </source>
</evidence>
<name>A0A2S0NA77_9HYPH</name>
<gene>
    <name evidence="7" type="ORF">C6569_08410</name>
</gene>
<dbReference type="CDD" id="cd07720">
    <property type="entry name" value="OPHC2-like_MBL-fold"/>
    <property type="match status" value="1"/>
</dbReference>
<reference evidence="7 8" key="1">
    <citation type="submission" date="2018-03" db="EMBL/GenBank/DDBJ databases">
        <title>Genome sequencing of Phreatobacter sp.</title>
        <authorList>
            <person name="Kim S.-J."/>
            <person name="Heo J."/>
            <person name="Kwon S.-W."/>
        </authorList>
    </citation>
    <scope>NUCLEOTIDE SEQUENCE [LARGE SCALE GENOMIC DNA]</scope>
    <source>
        <strain evidence="7 8">S-12</strain>
    </source>
</reference>
<keyword evidence="4" id="KW-0862">Zinc</keyword>
<dbReference type="GO" id="GO:0046872">
    <property type="term" value="F:metal ion binding"/>
    <property type="evidence" value="ECO:0007669"/>
    <property type="project" value="UniProtKB-KW"/>
</dbReference>
<evidence type="ECO:0000256" key="4">
    <source>
        <dbReference type="ARBA" id="ARBA00022833"/>
    </source>
</evidence>
<dbReference type="InterPro" id="IPR006311">
    <property type="entry name" value="TAT_signal"/>
</dbReference>
<comment type="similarity">
    <text evidence="1">Belongs to the metallo-beta-lactamase superfamily.</text>
</comment>
<evidence type="ECO:0000256" key="2">
    <source>
        <dbReference type="ARBA" id="ARBA00022723"/>
    </source>
</evidence>
<organism evidence="7 8">
    <name type="scientific">Phreatobacter cathodiphilus</name>
    <dbReference type="NCBI Taxonomy" id="1868589"/>
    <lineage>
        <taxon>Bacteria</taxon>
        <taxon>Pseudomonadati</taxon>
        <taxon>Pseudomonadota</taxon>
        <taxon>Alphaproteobacteria</taxon>
        <taxon>Hyphomicrobiales</taxon>
        <taxon>Phreatobacteraceae</taxon>
        <taxon>Phreatobacter</taxon>
    </lineage>
</organism>
<evidence type="ECO:0000256" key="3">
    <source>
        <dbReference type="ARBA" id="ARBA00022801"/>
    </source>
</evidence>
<proteinExistence type="inferred from homology"/>
<dbReference type="InterPro" id="IPR036866">
    <property type="entry name" value="RibonucZ/Hydroxyglut_hydro"/>
</dbReference>
<keyword evidence="5" id="KW-0732">Signal</keyword>
<dbReference type="AlphaFoldDB" id="A0A2S0NA77"/>
<dbReference type="SMART" id="SM00849">
    <property type="entry name" value="Lactamase_B"/>
    <property type="match status" value="1"/>
</dbReference>
<dbReference type="Pfam" id="PF00753">
    <property type="entry name" value="Lactamase_B"/>
    <property type="match status" value="1"/>
</dbReference>
<keyword evidence="3 7" id="KW-0378">Hydrolase</keyword>
<sequence length="302" mass="32221">MQLTRRTLIAASAAVAAAGPSRAQVASARLGASELAVLTDGTITLPGSMLARDAPREEVNGLLTAAGLPTEEVTNALNVPVLRTGEDLVMFDTGAGRNFLPTTGRLPDSMERAGMDPARVKHVLFTHAHPDHLWGALDEFDTPACPNATYHIAQAEWDFWFDPGVYGRLPEDRHAFAAGAQRVLKALEPQLKRFKPGDEVVPGIAAVDTKGHTPGHVSFEVRLGGDPFVVVGDAFTHPVLSFARPDWSTGFDQDGTTAATSRRRLLGKLASEKLAFAAYHLPRGGLGRVETSGTAFRFLPAA</sequence>
<evidence type="ECO:0000259" key="6">
    <source>
        <dbReference type="SMART" id="SM00849"/>
    </source>
</evidence>
<keyword evidence="8" id="KW-1185">Reference proteome</keyword>
<dbReference type="PROSITE" id="PS51318">
    <property type="entry name" value="TAT"/>
    <property type="match status" value="1"/>
</dbReference>
<keyword evidence="2" id="KW-0479">Metal-binding</keyword>
<evidence type="ECO:0000313" key="7">
    <source>
        <dbReference type="EMBL" id="AVO45079.1"/>
    </source>
</evidence>
<evidence type="ECO:0000256" key="5">
    <source>
        <dbReference type="SAM" id="SignalP"/>
    </source>
</evidence>
<dbReference type="EMBL" id="CP027668">
    <property type="protein sequence ID" value="AVO45079.1"/>
    <property type="molecule type" value="Genomic_DNA"/>
</dbReference>
<dbReference type="Proteomes" id="UP000237889">
    <property type="component" value="Chromosome"/>
</dbReference>
<evidence type="ECO:0000313" key="8">
    <source>
        <dbReference type="Proteomes" id="UP000237889"/>
    </source>
</evidence>
<dbReference type="RefSeq" id="WP_106748420.1">
    <property type="nucleotide sequence ID" value="NZ_CP027668.1"/>
</dbReference>
<protein>
    <submittedName>
        <fullName evidence="7">MBL fold metallo-hydrolase</fullName>
    </submittedName>
</protein>
<feature type="chain" id="PRO_5015639992" evidence="5">
    <location>
        <begin position="24"/>
        <end position="302"/>
    </location>
</feature>
<dbReference type="Gene3D" id="3.60.15.10">
    <property type="entry name" value="Ribonuclease Z/Hydroxyacylglutathione hydrolase-like"/>
    <property type="match status" value="1"/>
</dbReference>
<dbReference type="OrthoDB" id="9773738at2"/>
<dbReference type="PANTHER" id="PTHR42978:SF6">
    <property type="entry name" value="QUORUM-QUENCHING LACTONASE YTNP-RELATED"/>
    <property type="match status" value="1"/>
</dbReference>
<dbReference type="InterPro" id="IPR051013">
    <property type="entry name" value="MBL_superfamily_lactonases"/>
</dbReference>
<dbReference type="GO" id="GO:0016787">
    <property type="term" value="F:hydrolase activity"/>
    <property type="evidence" value="ECO:0007669"/>
    <property type="project" value="UniProtKB-KW"/>
</dbReference>